<dbReference type="STRING" id="98765.A0A2R6NNC4"/>
<sequence length="305" mass="32784">MSGPAASASGSKLQAFMNHPAGPKTVFFWAPMMKWCLVIAGLKDLTRPASKLSVPQNLGELLRRFNRSGTASPGLAAGTARLVKGDALNAEDVAKGWEKATEDSQYVDLVLFTVGGTPTLSLTKGAVLKIPDLCTHAILNLLRTIPPSHRAASSQPKIIAVSSTGLTPSSHAHHPLPIRALYSWLLPQPHADKLGLERVLAHCVGWEWKAEDGEPREDILPAGWAGQPGTPGQGELKQVLVVRPALLTDGACKADKKAGRAYRVGEEDLENNGYTVSRRDVAHFIVEGALPDWTRWGGKRMSIAY</sequence>
<keyword evidence="3 9" id="KW-0813">Transport</keyword>
<accession>A0A2R6NNC4</accession>
<dbReference type="EMBL" id="MLYV02001052">
    <property type="protein sequence ID" value="PSR73887.1"/>
    <property type="molecule type" value="Genomic_DNA"/>
</dbReference>
<dbReference type="GO" id="GO:0006850">
    <property type="term" value="P:pyruvate import into mitochondria"/>
    <property type="evidence" value="ECO:0007669"/>
    <property type="project" value="InterPro"/>
</dbReference>
<evidence type="ECO:0000313" key="10">
    <source>
        <dbReference type="EMBL" id="PSR73887.1"/>
    </source>
</evidence>
<dbReference type="OrthoDB" id="63935at2759"/>
<evidence type="ECO:0000256" key="8">
    <source>
        <dbReference type="ARBA" id="ARBA00023136"/>
    </source>
</evidence>
<comment type="function">
    <text evidence="9">Mediates the uptake of pyruvate into mitochondria.</text>
</comment>
<keyword evidence="8" id="KW-0472">Membrane</keyword>
<evidence type="ECO:0000256" key="5">
    <source>
        <dbReference type="ARBA" id="ARBA00022792"/>
    </source>
</evidence>
<evidence type="ECO:0000256" key="1">
    <source>
        <dbReference type="ARBA" id="ARBA00004448"/>
    </source>
</evidence>
<reference evidence="10 11" key="1">
    <citation type="submission" date="2018-02" db="EMBL/GenBank/DDBJ databases">
        <title>Genome sequence of the basidiomycete white-rot fungus Phlebia centrifuga.</title>
        <authorList>
            <person name="Granchi Z."/>
            <person name="Peng M."/>
            <person name="de Vries R.P."/>
            <person name="Hilden K."/>
            <person name="Makela M.R."/>
            <person name="Grigoriev I."/>
            <person name="Riley R."/>
        </authorList>
    </citation>
    <scope>NUCLEOTIDE SEQUENCE [LARGE SCALE GENOMIC DNA]</scope>
    <source>
        <strain evidence="10 11">FBCC195</strain>
    </source>
</reference>
<gene>
    <name evidence="10" type="ORF">PHLCEN_2v10307</name>
</gene>
<keyword evidence="7 9" id="KW-0496">Mitochondrion</keyword>
<comment type="subcellular location">
    <subcellularLocation>
        <location evidence="1 9">Mitochondrion inner membrane</location>
        <topology evidence="1 9">Multi-pass membrane protein</topology>
    </subcellularLocation>
</comment>
<organism evidence="10 11">
    <name type="scientific">Hermanssonia centrifuga</name>
    <dbReference type="NCBI Taxonomy" id="98765"/>
    <lineage>
        <taxon>Eukaryota</taxon>
        <taxon>Fungi</taxon>
        <taxon>Dikarya</taxon>
        <taxon>Basidiomycota</taxon>
        <taxon>Agaricomycotina</taxon>
        <taxon>Agaricomycetes</taxon>
        <taxon>Polyporales</taxon>
        <taxon>Meruliaceae</taxon>
        <taxon>Hermanssonia</taxon>
    </lineage>
</organism>
<keyword evidence="6" id="KW-1133">Transmembrane helix</keyword>
<dbReference type="AlphaFoldDB" id="A0A2R6NNC4"/>
<evidence type="ECO:0000256" key="2">
    <source>
        <dbReference type="ARBA" id="ARBA00006416"/>
    </source>
</evidence>
<name>A0A2R6NNC4_9APHY</name>
<proteinExistence type="inferred from homology"/>
<protein>
    <recommendedName>
        <fullName evidence="9">Mitochondrial pyruvate carrier</fullName>
    </recommendedName>
</protein>
<dbReference type="InterPro" id="IPR005336">
    <property type="entry name" value="MPC"/>
</dbReference>
<dbReference type="Pfam" id="PF03650">
    <property type="entry name" value="MPC"/>
    <property type="match status" value="1"/>
</dbReference>
<evidence type="ECO:0000256" key="6">
    <source>
        <dbReference type="ARBA" id="ARBA00022989"/>
    </source>
</evidence>
<dbReference type="Gene3D" id="3.40.50.720">
    <property type="entry name" value="NAD(P)-binding Rossmann-like Domain"/>
    <property type="match status" value="1"/>
</dbReference>
<evidence type="ECO:0000256" key="9">
    <source>
        <dbReference type="RuleBase" id="RU363100"/>
    </source>
</evidence>
<keyword evidence="5 9" id="KW-0999">Mitochondrion inner membrane</keyword>
<comment type="similarity">
    <text evidence="2 9">Belongs to the mitochondrial pyruvate carrier (MPC) (TC 2.A.105) family.</text>
</comment>
<evidence type="ECO:0000313" key="11">
    <source>
        <dbReference type="Proteomes" id="UP000186601"/>
    </source>
</evidence>
<keyword evidence="11" id="KW-1185">Reference proteome</keyword>
<dbReference type="GO" id="GO:0005743">
    <property type="term" value="C:mitochondrial inner membrane"/>
    <property type="evidence" value="ECO:0007669"/>
    <property type="project" value="UniProtKB-SubCell"/>
</dbReference>
<dbReference type="Proteomes" id="UP000186601">
    <property type="component" value="Unassembled WGS sequence"/>
</dbReference>
<comment type="caution">
    <text evidence="10">The sequence shown here is derived from an EMBL/GenBank/DDBJ whole genome shotgun (WGS) entry which is preliminary data.</text>
</comment>
<evidence type="ECO:0000256" key="3">
    <source>
        <dbReference type="ARBA" id="ARBA00022448"/>
    </source>
</evidence>
<evidence type="ECO:0000256" key="7">
    <source>
        <dbReference type="ARBA" id="ARBA00023128"/>
    </source>
</evidence>
<evidence type="ECO:0000256" key="4">
    <source>
        <dbReference type="ARBA" id="ARBA00022692"/>
    </source>
</evidence>
<keyword evidence="4" id="KW-0812">Transmembrane</keyword>